<feature type="transmembrane region" description="Helical" evidence="1">
    <location>
        <begin position="378"/>
        <end position="402"/>
    </location>
</feature>
<feature type="transmembrane region" description="Helical" evidence="1">
    <location>
        <begin position="170"/>
        <end position="189"/>
    </location>
</feature>
<dbReference type="InterPro" id="IPR011642">
    <property type="entry name" value="Gate_dom"/>
</dbReference>
<feature type="transmembrane region" description="Helical" evidence="1">
    <location>
        <begin position="83"/>
        <end position="105"/>
    </location>
</feature>
<feature type="transmembrane region" description="Helical" evidence="1">
    <location>
        <begin position="59"/>
        <end position="77"/>
    </location>
</feature>
<keyword evidence="1" id="KW-1133">Transmembrane helix</keyword>
<keyword evidence="4" id="KW-1185">Reference proteome</keyword>
<evidence type="ECO:0000256" key="1">
    <source>
        <dbReference type="SAM" id="Phobius"/>
    </source>
</evidence>
<reference evidence="3 4" key="1">
    <citation type="submission" date="2018-08" db="EMBL/GenBank/DDBJ databases">
        <title>Complete genome sequence of JP2-74.</title>
        <authorList>
            <person name="Wu L."/>
        </authorList>
    </citation>
    <scope>NUCLEOTIDE SEQUENCE [LARGE SCALE GENOMIC DNA]</scope>
    <source>
        <strain evidence="3 4">JP2-74</strain>
    </source>
</reference>
<feature type="transmembrane region" description="Helical" evidence="1">
    <location>
        <begin position="414"/>
        <end position="436"/>
    </location>
</feature>
<name>A0AAD0RVJ7_9NEIS</name>
<evidence type="ECO:0000313" key="3">
    <source>
        <dbReference type="EMBL" id="AXT48753.1"/>
    </source>
</evidence>
<proteinExistence type="predicted"/>
<dbReference type="KEGG" id="crz:D1345_22450"/>
<dbReference type="Pfam" id="PF07670">
    <property type="entry name" value="Gate"/>
    <property type="match status" value="1"/>
</dbReference>
<dbReference type="AlphaFoldDB" id="A0AAD0RVJ7"/>
<evidence type="ECO:0000313" key="4">
    <source>
        <dbReference type="Proteomes" id="UP000259465"/>
    </source>
</evidence>
<feature type="transmembrane region" description="Helical" evidence="1">
    <location>
        <begin position="201"/>
        <end position="222"/>
    </location>
</feature>
<gene>
    <name evidence="3" type="ORF">D1345_22450</name>
</gene>
<keyword evidence="1" id="KW-0472">Membrane</keyword>
<feature type="transmembrane region" description="Helical" evidence="1">
    <location>
        <begin position="20"/>
        <end position="38"/>
    </location>
</feature>
<dbReference type="Proteomes" id="UP000259465">
    <property type="component" value="Chromosome"/>
</dbReference>
<protein>
    <submittedName>
        <fullName evidence="3">YjiH family protein</fullName>
    </submittedName>
</protein>
<accession>A0AAD0RVJ7</accession>
<sequence>MSVEHSLPFSPNNVSALLRLLTYSLIGILLFFLPLEIAGNSTIPLDHAASYLANAQRELAVTLVMLLIAYGSIAPFVSGRWRVSAVNIVFSLLKLAGLALAILYLTRLGPSLLFEKDMLPFLFDKLALTVGLIVPLGAAALAFLIGFGLLELVGVLMQPVMRPIWRTPGHSAIDAVASFVGSYSVSLLITNRVFLEGKYTIREAAIIATGFSTVSAAFMVIVAKTLGLMPIWNFYFWSTLVVAFTVTAITAWLPPISRMDNQGGVRDELPAGMTRWQAALAAGLRQAKAAPSLTRVLIVNLRDGLAMAGAVVPSILSVGLIGLLLARYTPLFDVLGLLLAPVAWLAGLSEPMLTGKALAAGLAEMFLPAILLKDADLLVRFVAAVVSVSSVLFFSASIPCILATRIPLSVRYLVLIWLLRTVLGILLAAGIGHLALWQGWLG</sequence>
<feature type="transmembrane region" description="Helical" evidence="1">
    <location>
        <begin position="234"/>
        <end position="253"/>
    </location>
</feature>
<dbReference type="RefSeq" id="WP_118268496.1">
    <property type="nucleotide sequence ID" value="NZ_CP031968.1"/>
</dbReference>
<organism evidence="3 4">
    <name type="scientific">Chromobacterium rhizoryzae</name>
    <dbReference type="NCBI Taxonomy" id="1778675"/>
    <lineage>
        <taxon>Bacteria</taxon>
        <taxon>Pseudomonadati</taxon>
        <taxon>Pseudomonadota</taxon>
        <taxon>Betaproteobacteria</taxon>
        <taxon>Neisseriales</taxon>
        <taxon>Chromobacteriaceae</taxon>
        <taxon>Chromobacterium</taxon>
    </lineage>
</organism>
<feature type="domain" description="Nucleoside transporter/FeoB GTPase Gate" evidence="2">
    <location>
        <begin position="128"/>
        <end position="228"/>
    </location>
</feature>
<feature type="transmembrane region" description="Helical" evidence="1">
    <location>
        <begin position="126"/>
        <end position="150"/>
    </location>
</feature>
<keyword evidence="1" id="KW-0812">Transmembrane</keyword>
<feature type="transmembrane region" description="Helical" evidence="1">
    <location>
        <begin position="331"/>
        <end position="348"/>
    </location>
</feature>
<dbReference type="EMBL" id="CP031968">
    <property type="protein sequence ID" value="AXT48753.1"/>
    <property type="molecule type" value="Genomic_DNA"/>
</dbReference>
<evidence type="ECO:0000259" key="2">
    <source>
        <dbReference type="Pfam" id="PF07670"/>
    </source>
</evidence>
<feature type="transmembrane region" description="Helical" evidence="1">
    <location>
        <begin position="305"/>
        <end position="325"/>
    </location>
</feature>